<evidence type="ECO:0008006" key="4">
    <source>
        <dbReference type="Google" id="ProtNLM"/>
    </source>
</evidence>
<sequence>MKKGIVIVAAGAIVITLTLLLFQIFSPKNQAERAVENFYEYEQEGAYSLSWEMFHPSMQERMDKTEYLQVRGELFLGYLATEDYSYTLENTDKLKDWSMDDASESLDVVYQVQVNQRFKGDFGNFTIVQHVYATETDGQWRILWDFKDR</sequence>
<accession>A0ABW5Q2U9</accession>
<dbReference type="Proteomes" id="UP001597451">
    <property type="component" value="Unassembled WGS sequence"/>
</dbReference>
<feature type="transmembrane region" description="Helical" evidence="1">
    <location>
        <begin position="6"/>
        <end position="25"/>
    </location>
</feature>
<dbReference type="RefSeq" id="WP_379562661.1">
    <property type="nucleotide sequence ID" value="NZ_JBHUMX010000041.1"/>
</dbReference>
<name>A0ABW5Q2U9_9BACI</name>
<gene>
    <name evidence="2" type="ORF">ACFSUN_13870</name>
</gene>
<reference evidence="3" key="1">
    <citation type="journal article" date="2019" name="Int. J. Syst. Evol. Microbiol.">
        <title>The Global Catalogue of Microorganisms (GCM) 10K type strain sequencing project: providing services to taxonomists for standard genome sequencing and annotation.</title>
        <authorList>
            <consortium name="The Broad Institute Genomics Platform"/>
            <consortium name="The Broad Institute Genome Sequencing Center for Infectious Disease"/>
            <person name="Wu L."/>
            <person name="Ma J."/>
        </authorList>
    </citation>
    <scope>NUCLEOTIDE SEQUENCE [LARGE SCALE GENOMIC DNA]</scope>
    <source>
        <strain evidence="3">TISTR 1858</strain>
    </source>
</reference>
<dbReference type="InterPro" id="IPR032710">
    <property type="entry name" value="NTF2-like_dom_sf"/>
</dbReference>
<keyword evidence="1" id="KW-0812">Transmembrane</keyword>
<comment type="caution">
    <text evidence="2">The sequence shown here is derived from an EMBL/GenBank/DDBJ whole genome shotgun (WGS) entry which is preliminary data.</text>
</comment>
<organism evidence="2 3">
    <name type="scientific">Oceanobacillus kapialis</name>
    <dbReference type="NCBI Taxonomy" id="481353"/>
    <lineage>
        <taxon>Bacteria</taxon>
        <taxon>Bacillati</taxon>
        <taxon>Bacillota</taxon>
        <taxon>Bacilli</taxon>
        <taxon>Bacillales</taxon>
        <taxon>Bacillaceae</taxon>
        <taxon>Oceanobacillus</taxon>
    </lineage>
</organism>
<dbReference type="SUPFAM" id="SSF54427">
    <property type="entry name" value="NTF2-like"/>
    <property type="match status" value="1"/>
</dbReference>
<keyword evidence="3" id="KW-1185">Reference proteome</keyword>
<proteinExistence type="predicted"/>
<keyword evidence="1" id="KW-1133">Transmembrane helix</keyword>
<keyword evidence="1" id="KW-0472">Membrane</keyword>
<evidence type="ECO:0000313" key="3">
    <source>
        <dbReference type="Proteomes" id="UP001597451"/>
    </source>
</evidence>
<dbReference type="EMBL" id="JBHUMX010000041">
    <property type="protein sequence ID" value="MFD2629871.1"/>
    <property type="molecule type" value="Genomic_DNA"/>
</dbReference>
<evidence type="ECO:0000256" key="1">
    <source>
        <dbReference type="SAM" id="Phobius"/>
    </source>
</evidence>
<evidence type="ECO:0000313" key="2">
    <source>
        <dbReference type="EMBL" id="MFD2629871.1"/>
    </source>
</evidence>
<protein>
    <recommendedName>
        <fullName evidence="4">DUF4878 domain-containing protein</fullName>
    </recommendedName>
</protein>